<comment type="caution">
    <text evidence="4">The sequence shown here is derived from an EMBL/GenBank/DDBJ whole genome shotgun (WGS) entry which is preliminary data.</text>
</comment>
<dbReference type="EMBL" id="JACHHG010000005">
    <property type="protein sequence ID" value="MBB6098301.1"/>
    <property type="molecule type" value="Genomic_DNA"/>
</dbReference>
<dbReference type="SUPFAM" id="SSF82171">
    <property type="entry name" value="DPP6 N-terminal domain-like"/>
    <property type="match status" value="1"/>
</dbReference>
<organism evidence="4 5">
    <name type="scientific">Deinobacterium chartae</name>
    <dbReference type="NCBI Taxonomy" id="521158"/>
    <lineage>
        <taxon>Bacteria</taxon>
        <taxon>Thermotogati</taxon>
        <taxon>Deinococcota</taxon>
        <taxon>Deinococci</taxon>
        <taxon>Deinococcales</taxon>
        <taxon>Deinococcaceae</taxon>
        <taxon>Deinobacterium</taxon>
    </lineage>
</organism>
<accession>A0A841HXN9</accession>
<keyword evidence="1" id="KW-0378">Hydrolase</keyword>
<name>A0A841HXN9_9DEIO</name>
<evidence type="ECO:0000259" key="3">
    <source>
        <dbReference type="Pfam" id="PF00326"/>
    </source>
</evidence>
<dbReference type="AlphaFoldDB" id="A0A841HXN9"/>
<keyword evidence="4" id="KW-0645">Protease</keyword>
<dbReference type="SUPFAM" id="SSF53474">
    <property type="entry name" value="alpha/beta-Hydrolases"/>
    <property type="match status" value="1"/>
</dbReference>
<evidence type="ECO:0000313" key="4">
    <source>
        <dbReference type="EMBL" id="MBB6098301.1"/>
    </source>
</evidence>
<dbReference type="GO" id="GO:0006508">
    <property type="term" value="P:proteolysis"/>
    <property type="evidence" value="ECO:0007669"/>
    <property type="project" value="InterPro"/>
</dbReference>
<evidence type="ECO:0000256" key="1">
    <source>
        <dbReference type="ARBA" id="ARBA00022801"/>
    </source>
</evidence>
<evidence type="ECO:0000256" key="2">
    <source>
        <dbReference type="ARBA" id="ARBA00022825"/>
    </source>
</evidence>
<dbReference type="Pfam" id="PF07676">
    <property type="entry name" value="PD40"/>
    <property type="match status" value="2"/>
</dbReference>
<dbReference type="GO" id="GO:0004252">
    <property type="term" value="F:serine-type endopeptidase activity"/>
    <property type="evidence" value="ECO:0007669"/>
    <property type="project" value="InterPro"/>
</dbReference>
<dbReference type="Gene3D" id="2.120.10.30">
    <property type="entry name" value="TolB, C-terminal domain"/>
    <property type="match status" value="2"/>
</dbReference>
<dbReference type="PANTHER" id="PTHR42776">
    <property type="entry name" value="SERINE PEPTIDASE S9 FAMILY MEMBER"/>
    <property type="match status" value="1"/>
</dbReference>
<keyword evidence="4" id="KW-0031">Aminopeptidase</keyword>
<dbReference type="InterPro" id="IPR029058">
    <property type="entry name" value="AB_hydrolase_fold"/>
</dbReference>
<dbReference type="PRINTS" id="PR00862">
    <property type="entry name" value="PROLIGOPTASE"/>
</dbReference>
<evidence type="ECO:0000313" key="5">
    <source>
        <dbReference type="Proteomes" id="UP000569951"/>
    </source>
</evidence>
<feature type="domain" description="Peptidase S9 prolyl oligopeptidase catalytic" evidence="3">
    <location>
        <begin position="394"/>
        <end position="604"/>
    </location>
</feature>
<dbReference type="Proteomes" id="UP000569951">
    <property type="component" value="Unassembled WGS sequence"/>
</dbReference>
<reference evidence="4 5" key="1">
    <citation type="submission" date="2020-08" db="EMBL/GenBank/DDBJ databases">
        <title>Genomic Encyclopedia of Type Strains, Phase IV (KMG-IV): sequencing the most valuable type-strain genomes for metagenomic binning, comparative biology and taxonomic classification.</title>
        <authorList>
            <person name="Goeker M."/>
        </authorList>
    </citation>
    <scope>NUCLEOTIDE SEQUENCE [LARGE SCALE GENOMIC DNA]</scope>
    <source>
        <strain evidence="4 5">DSM 21458</strain>
    </source>
</reference>
<dbReference type="InterPro" id="IPR011659">
    <property type="entry name" value="WD40"/>
</dbReference>
<gene>
    <name evidence="4" type="ORF">HNR42_001726</name>
</gene>
<dbReference type="PANTHER" id="PTHR42776:SF27">
    <property type="entry name" value="DIPEPTIDYL PEPTIDASE FAMILY MEMBER 6"/>
    <property type="match status" value="1"/>
</dbReference>
<dbReference type="RefSeq" id="WP_183986565.1">
    <property type="nucleotide sequence ID" value="NZ_JACHHG010000005.1"/>
</dbReference>
<dbReference type="InterPro" id="IPR001375">
    <property type="entry name" value="Peptidase_S9_cat"/>
</dbReference>
<keyword evidence="5" id="KW-1185">Reference proteome</keyword>
<dbReference type="Gene3D" id="3.40.50.1820">
    <property type="entry name" value="alpha/beta hydrolase"/>
    <property type="match status" value="1"/>
</dbReference>
<dbReference type="InterPro" id="IPR002470">
    <property type="entry name" value="Peptidase_S9A"/>
</dbReference>
<proteinExistence type="predicted"/>
<dbReference type="InterPro" id="IPR011042">
    <property type="entry name" value="6-blade_b-propeller_TolB-like"/>
</dbReference>
<sequence>MTTAPRPSALPATLFRLPVLTFPALSHDGRRVAYYANVQERFEIFVLDLPSGRSRAVTHGNAPQSPSTALLWTHAGDSLIYGDDRRGNERHTLYRLRLEEGRSEPLTQGDFRHQAVSLTSDDRFLSVLSNRAGGTQLFRLDLHDLSWQQLTHDDAPVSGGLWSPDGRRLAFARSSRQQPRRSDVWIMNADGSGARAVLSVRADSAEHPVAWHPQGNGLLVNSNAFAAPRAGLLDLDTLEVHWLGDDQSALEENGVGFSPDGLRVLTVRSFEAASVPVWWDRSRGSAAPLDLPTGVVSDVQVRSGQVSFLHSSSTSRPTLWTAEAHKAPRVALEPEYGGVDPSRFVPEQVVRYRSFDGQEVPALLYVPRDRQPHERLPAIVRVHGGPTAHFPRAFHLETQLLVSRGYVVLMPNVRGSTGYGRAWREANLKDWGGGDLEDVVAGAEYLKSLPFVDPERLGVYGRSYGGYLSYLVSVKRPEVFKVAVPVVGMSDLEQLQRDNERLAPSLAHYFRSMMGHPEQDAELWRDRSAVHFAHRLKARMLILHGRNDPRCPENQATAFVERLRAAGKVEGEDFELHLFDQGHATLEEGAQLHAFGLVEDFLARRL</sequence>
<dbReference type="GO" id="GO:0004177">
    <property type="term" value="F:aminopeptidase activity"/>
    <property type="evidence" value="ECO:0007669"/>
    <property type="project" value="UniProtKB-KW"/>
</dbReference>
<protein>
    <submittedName>
        <fullName evidence="4">Dipeptidyl aminopeptidase/acylaminoacyl peptidase</fullName>
    </submittedName>
</protein>
<keyword evidence="2" id="KW-0720">Serine protease</keyword>
<dbReference type="Pfam" id="PF00326">
    <property type="entry name" value="Peptidase_S9"/>
    <property type="match status" value="1"/>
</dbReference>